<evidence type="ECO:0000256" key="8">
    <source>
        <dbReference type="HAMAP-Rule" id="MF_00660"/>
    </source>
</evidence>
<dbReference type="Gene3D" id="3.20.20.70">
    <property type="entry name" value="Aldolase class I"/>
    <property type="match status" value="1"/>
</dbReference>
<feature type="binding site" evidence="8">
    <location>
        <position position="41"/>
    </location>
    <ligand>
        <name>[4Fe-4S] cluster</name>
        <dbReference type="ChEBI" id="CHEBI:49883"/>
        <note>4Fe-4S-S-AdoMet</note>
    </ligand>
</feature>
<dbReference type="AlphaFoldDB" id="A0A1H2TWM3"/>
<evidence type="ECO:0000256" key="7">
    <source>
        <dbReference type="ARBA" id="ARBA00023014"/>
    </source>
</evidence>
<reference evidence="11 12" key="1">
    <citation type="submission" date="2016-10" db="EMBL/GenBank/DDBJ databases">
        <authorList>
            <person name="de Groot N.N."/>
        </authorList>
    </citation>
    <scope>NUCLEOTIDE SEQUENCE [LARGE SCALE GENOMIC DNA]</scope>
    <source>
        <strain evidence="11 12">DSM 17890</strain>
    </source>
</reference>
<dbReference type="InterPro" id="IPR017200">
    <property type="entry name" value="PqqE-like"/>
</dbReference>
<dbReference type="Proteomes" id="UP000199118">
    <property type="component" value="Unassembled WGS sequence"/>
</dbReference>
<dbReference type="CDD" id="cd21119">
    <property type="entry name" value="SPASM_PqqE"/>
    <property type="match status" value="1"/>
</dbReference>
<dbReference type="SFLD" id="SFLDG01386">
    <property type="entry name" value="main_SPASM_domain-containing"/>
    <property type="match status" value="1"/>
</dbReference>
<feature type="binding site" evidence="8">
    <location>
        <position position="44"/>
    </location>
    <ligand>
        <name>[4Fe-4S] cluster</name>
        <dbReference type="ChEBI" id="CHEBI:49883"/>
        <note>4Fe-4S-S-AdoMet</note>
    </ligand>
</feature>
<dbReference type="HAMAP" id="MF_00660">
    <property type="entry name" value="PqqE"/>
    <property type="match status" value="1"/>
</dbReference>
<dbReference type="InterPro" id="IPR058240">
    <property type="entry name" value="rSAM_sf"/>
</dbReference>
<evidence type="ECO:0000256" key="4">
    <source>
        <dbReference type="ARBA" id="ARBA00022905"/>
    </source>
</evidence>
<proteinExistence type="inferred from homology"/>
<dbReference type="UniPathway" id="UPA00539"/>
<dbReference type="EC" id="1.21.98.4" evidence="8"/>
<keyword evidence="5 8" id="KW-0560">Oxidoreductase</keyword>
<comment type="cofactor">
    <cofactor evidence="8">
        <name>[4Fe-4S] cluster</name>
        <dbReference type="ChEBI" id="CHEBI:49883"/>
    </cofactor>
    <text evidence="8">Binds 1 [4Fe-4S] cluster. The cluster is coordinated with 3 cysteines and an exchangeable S-adenosyl-L-methionine.</text>
</comment>
<keyword evidence="12" id="KW-1185">Reference proteome</keyword>
<accession>A0A1H2TWM3</accession>
<dbReference type="Pfam" id="PF13186">
    <property type="entry name" value="SPASM"/>
    <property type="match status" value="1"/>
</dbReference>
<protein>
    <recommendedName>
        <fullName evidence="8">PqqA peptide cyclase</fullName>
        <ecNumber evidence="8">1.21.98.4</ecNumber>
    </recommendedName>
    <alternativeName>
        <fullName evidence="8">Coenzyme PQQ synthesis protein E</fullName>
    </alternativeName>
</protein>
<evidence type="ECO:0000256" key="2">
    <source>
        <dbReference type="ARBA" id="ARBA00022691"/>
    </source>
</evidence>
<dbReference type="CDD" id="cd01335">
    <property type="entry name" value="Radical_SAM"/>
    <property type="match status" value="1"/>
</dbReference>
<evidence type="ECO:0000256" key="6">
    <source>
        <dbReference type="ARBA" id="ARBA00023004"/>
    </source>
</evidence>
<comment type="catalytic activity">
    <reaction evidence="8">
        <text>[PQQ precursor protein] + S-adenosyl-L-methionine = E-Y cross-linked-[PQQ precursor protein] + 5'-deoxyadenosine + L-methionine + H(+)</text>
        <dbReference type="Rhea" id="RHEA:56836"/>
        <dbReference type="Rhea" id="RHEA-COMP:14800"/>
        <dbReference type="Rhea" id="RHEA-COMP:14801"/>
        <dbReference type="ChEBI" id="CHEBI:15378"/>
        <dbReference type="ChEBI" id="CHEBI:17319"/>
        <dbReference type="ChEBI" id="CHEBI:57844"/>
        <dbReference type="ChEBI" id="CHEBI:59789"/>
        <dbReference type="ChEBI" id="CHEBI:141026"/>
        <dbReference type="ChEBI" id="CHEBI:141027"/>
        <dbReference type="EC" id="1.21.98.4"/>
    </reaction>
</comment>
<comment type="function">
    <text evidence="8">Catalyzes the cross-linking of a glutamate residue and a tyrosine residue in the PqqA protein as part of the biosynthesis of pyrroloquinoline quinone (PQQ).</text>
</comment>
<keyword evidence="1 8" id="KW-0004">4Fe-4S</keyword>
<comment type="similarity">
    <text evidence="8">Belongs to the radical SAM superfamily. PqqE family.</text>
</comment>
<dbReference type="InterPro" id="IPR023885">
    <property type="entry name" value="4Fe4S-binding_SPASM_dom"/>
</dbReference>
<evidence type="ECO:0000256" key="1">
    <source>
        <dbReference type="ARBA" id="ARBA00022485"/>
    </source>
</evidence>
<dbReference type="PROSITE" id="PS51918">
    <property type="entry name" value="RADICAL_SAM"/>
    <property type="match status" value="1"/>
</dbReference>
<dbReference type="InterPro" id="IPR050377">
    <property type="entry name" value="Radical_SAM_PqqE_MftC-like"/>
</dbReference>
<dbReference type="GO" id="GO:1904047">
    <property type="term" value="F:S-adenosyl-L-methionine binding"/>
    <property type="evidence" value="ECO:0007669"/>
    <property type="project" value="UniProtKB-UniRule"/>
</dbReference>
<keyword evidence="6 8" id="KW-0408">Iron</keyword>
<dbReference type="GO" id="GO:0009975">
    <property type="term" value="F:cyclase activity"/>
    <property type="evidence" value="ECO:0007669"/>
    <property type="project" value="UniProtKB-UniRule"/>
</dbReference>
<dbReference type="Pfam" id="PF04055">
    <property type="entry name" value="Radical_SAM"/>
    <property type="match status" value="1"/>
</dbReference>
<dbReference type="NCBIfam" id="TIGR04085">
    <property type="entry name" value="rSAM_more_4Fe4S"/>
    <property type="match status" value="1"/>
</dbReference>
<evidence type="ECO:0000256" key="9">
    <source>
        <dbReference type="SAM" id="MobiDB-lite"/>
    </source>
</evidence>
<feature type="binding site" evidence="8">
    <location>
        <position position="37"/>
    </location>
    <ligand>
        <name>[4Fe-4S] cluster</name>
        <dbReference type="ChEBI" id="CHEBI:49883"/>
        <note>4Fe-4S-S-AdoMet</note>
    </ligand>
</feature>
<evidence type="ECO:0000256" key="5">
    <source>
        <dbReference type="ARBA" id="ARBA00023002"/>
    </source>
</evidence>
<keyword evidence="4 8" id="KW-0884">PQQ biosynthesis</keyword>
<dbReference type="SFLD" id="SFLDF00280">
    <property type="entry name" value="coenzyme_PQQ_synthesis_protein"/>
    <property type="match status" value="1"/>
</dbReference>
<evidence type="ECO:0000259" key="10">
    <source>
        <dbReference type="PROSITE" id="PS51918"/>
    </source>
</evidence>
<organism evidence="11 12">
    <name type="scientific">Albimonas donghaensis</name>
    <dbReference type="NCBI Taxonomy" id="356660"/>
    <lineage>
        <taxon>Bacteria</taxon>
        <taxon>Pseudomonadati</taxon>
        <taxon>Pseudomonadota</taxon>
        <taxon>Alphaproteobacteria</taxon>
        <taxon>Rhodobacterales</taxon>
        <taxon>Paracoccaceae</taxon>
        <taxon>Albimonas</taxon>
    </lineage>
</organism>
<evidence type="ECO:0000256" key="3">
    <source>
        <dbReference type="ARBA" id="ARBA00022723"/>
    </source>
</evidence>
<gene>
    <name evidence="8" type="primary">pqqE</name>
    <name evidence="11" type="ORF">SAMN05444336_1011139</name>
</gene>
<dbReference type="PANTHER" id="PTHR11228:SF7">
    <property type="entry name" value="PQQA PEPTIDE CYCLASE"/>
    <property type="match status" value="1"/>
</dbReference>
<comment type="pathway">
    <text evidence="8">Cofactor biosynthesis; pyrroloquinoline quinone biosynthesis.</text>
</comment>
<feature type="region of interest" description="Disordered" evidence="9">
    <location>
        <begin position="1"/>
        <end position="23"/>
    </location>
</feature>
<evidence type="ECO:0000313" key="11">
    <source>
        <dbReference type="EMBL" id="SDW48108.1"/>
    </source>
</evidence>
<feature type="compositionally biased region" description="Low complexity" evidence="9">
    <location>
        <begin position="1"/>
        <end position="13"/>
    </location>
</feature>
<dbReference type="GO" id="GO:0005506">
    <property type="term" value="F:iron ion binding"/>
    <property type="evidence" value="ECO:0007669"/>
    <property type="project" value="UniProtKB-UniRule"/>
</dbReference>
<dbReference type="GO" id="GO:0051539">
    <property type="term" value="F:4 iron, 4 sulfur cluster binding"/>
    <property type="evidence" value="ECO:0007669"/>
    <property type="project" value="UniProtKB-KW"/>
</dbReference>
<sequence>MTRAPDPLAARGAPPAPTPAPAPAPPLAMLAELTHRCPLACPYCSNPLELTARAGELSTLQWARIFEEAAALGVLQLHLSGGEPLARRDLEELVRAARGADLYTNLITSGIGLTERRLDALEAAGLDHAQLSLQGVDAASADEIGGYRGGYVRKRQAAAWIVQRGVPLTLNAVMHRRNLDRLEETIALAETMGARRLEVATVQFHGWAAKNRGALMPTRDQARRAGEVVAAARRRLAGRLVIDYVPADHHADYPKACMGGWGSTGLNVTPDGTVLPCHAAQSIPGLVFDNAAQRPLARIWREGAAFRAYRGDDWMQEPCRSCDRKGRDFGGCRCQAMALTGDPAATDPVCVKSPHRAALVAAAERDAHDAAATLTWRAAAS</sequence>
<dbReference type="OrthoDB" id="9792276at2"/>
<keyword evidence="2 8" id="KW-0949">S-adenosyl-L-methionine</keyword>
<name>A0A1H2TWM3_9RHOB</name>
<dbReference type="SFLD" id="SFLDS00029">
    <property type="entry name" value="Radical_SAM"/>
    <property type="match status" value="1"/>
</dbReference>
<comment type="subunit">
    <text evidence="8">Interacts with PqqD. The interaction is necessary for activity of PqqE.</text>
</comment>
<evidence type="ECO:0000313" key="12">
    <source>
        <dbReference type="Proteomes" id="UP000199118"/>
    </source>
</evidence>
<dbReference type="InterPro" id="IPR011843">
    <property type="entry name" value="PQQ_synth_PqqE_bac"/>
</dbReference>
<dbReference type="InterPro" id="IPR007197">
    <property type="entry name" value="rSAM"/>
</dbReference>
<dbReference type="InterPro" id="IPR013785">
    <property type="entry name" value="Aldolase_TIM"/>
</dbReference>
<keyword evidence="7 8" id="KW-0411">Iron-sulfur</keyword>
<dbReference type="GO" id="GO:0018189">
    <property type="term" value="P:pyrroloquinoline quinone biosynthetic process"/>
    <property type="evidence" value="ECO:0007669"/>
    <property type="project" value="UniProtKB-UniRule"/>
</dbReference>
<dbReference type="SUPFAM" id="SSF102114">
    <property type="entry name" value="Radical SAM enzymes"/>
    <property type="match status" value="1"/>
</dbReference>
<dbReference type="STRING" id="356660.SAMN05444336_1011139"/>
<dbReference type="PIRSF" id="PIRSF037420">
    <property type="entry name" value="PQQ_syn_pqqE"/>
    <property type="match status" value="1"/>
</dbReference>
<dbReference type="RefSeq" id="WP_092680099.1">
    <property type="nucleotide sequence ID" value="NZ_FNMZ01000001.1"/>
</dbReference>
<feature type="compositionally biased region" description="Pro residues" evidence="9">
    <location>
        <begin position="14"/>
        <end position="23"/>
    </location>
</feature>
<feature type="domain" description="Radical SAM core" evidence="10">
    <location>
        <begin position="23"/>
        <end position="239"/>
    </location>
</feature>
<dbReference type="EMBL" id="FNMZ01000001">
    <property type="protein sequence ID" value="SDW48108.1"/>
    <property type="molecule type" value="Genomic_DNA"/>
</dbReference>
<dbReference type="SFLD" id="SFLDG01067">
    <property type="entry name" value="SPASM/twitch_domain_containing"/>
    <property type="match status" value="1"/>
</dbReference>
<dbReference type="GO" id="GO:0016491">
    <property type="term" value="F:oxidoreductase activity"/>
    <property type="evidence" value="ECO:0007669"/>
    <property type="project" value="UniProtKB-KW"/>
</dbReference>
<dbReference type="NCBIfam" id="TIGR02109">
    <property type="entry name" value="PQQ_syn_pqqE"/>
    <property type="match status" value="1"/>
</dbReference>
<dbReference type="PANTHER" id="PTHR11228">
    <property type="entry name" value="RADICAL SAM DOMAIN PROTEIN"/>
    <property type="match status" value="1"/>
</dbReference>
<keyword evidence="3 8" id="KW-0479">Metal-binding</keyword>